<comment type="caution">
    <text evidence="1">The sequence shown here is derived from an EMBL/GenBank/DDBJ whole genome shotgun (WGS) entry which is preliminary data.</text>
</comment>
<reference evidence="1" key="2">
    <citation type="submission" date="2015-05" db="EMBL/GenBank/DDBJ databases">
        <title>Draft genome sequence of Actinomyces odontolyticus (ATCC 17982).</title>
        <authorList>
            <person name="Sudarsanam P."/>
            <person name="Ley R."/>
            <person name="Guruge J."/>
            <person name="Turnbaugh P.J."/>
            <person name="Mahowald M."/>
            <person name="Liep D."/>
            <person name="Gordon J."/>
        </authorList>
    </citation>
    <scope>NUCLEOTIDE SEQUENCE</scope>
    <source>
        <strain evidence="1">ATCC 17982</strain>
    </source>
</reference>
<organism evidence="1 2">
    <name type="scientific">Schaalia dentiphila ATCC 17982</name>
    <dbReference type="NCBI Taxonomy" id="411466"/>
    <lineage>
        <taxon>Bacteria</taxon>
        <taxon>Bacillati</taxon>
        <taxon>Actinomycetota</taxon>
        <taxon>Actinomycetes</taxon>
        <taxon>Actinomycetales</taxon>
        <taxon>Actinomycetaceae</taxon>
        <taxon>Schaalia</taxon>
        <taxon>Schaalia dentiphila</taxon>
    </lineage>
</organism>
<reference evidence="1" key="1">
    <citation type="submission" date="2007-04" db="EMBL/GenBank/DDBJ databases">
        <authorList>
            <person name="Fulton L."/>
            <person name="Clifton S."/>
            <person name="Fulton B."/>
            <person name="Xu J."/>
            <person name="Minx P."/>
            <person name="Pepin K.H."/>
            <person name="Johnson M."/>
            <person name="Thiruvilangam P."/>
            <person name="Bhonagiri V."/>
            <person name="Nash W.E."/>
            <person name="Mardis E.R."/>
            <person name="Wilson R.K."/>
        </authorList>
    </citation>
    <scope>NUCLEOTIDE SEQUENCE [LARGE SCALE GENOMIC DNA]</scope>
    <source>
        <strain evidence="1">ATCC 17982</strain>
    </source>
</reference>
<dbReference type="HOGENOM" id="CLU_3354088_0_0_11"/>
<protein>
    <submittedName>
        <fullName evidence="1">Uncharacterized protein</fullName>
    </submittedName>
</protein>
<dbReference type="EMBL" id="AAYI02000004">
    <property type="protein sequence ID" value="EDN80303.1"/>
    <property type="molecule type" value="Genomic_DNA"/>
</dbReference>
<evidence type="ECO:0000313" key="1">
    <source>
        <dbReference type="EMBL" id="EDN80303.1"/>
    </source>
</evidence>
<evidence type="ECO:0000313" key="2">
    <source>
        <dbReference type="Proteomes" id="UP000003553"/>
    </source>
</evidence>
<gene>
    <name evidence="1" type="ORF">ACTODO_00743</name>
</gene>
<accession>A7BAS8</accession>
<dbReference type="Proteomes" id="UP000003553">
    <property type="component" value="Unassembled WGS sequence"/>
</dbReference>
<dbReference type="AlphaFoldDB" id="A7BAS8"/>
<sequence length="36" mass="4327">MLETWSLMGFLPGRTSYLPGYRIAWHRRWFRAALAD</sequence>
<proteinExistence type="predicted"/>
<name>A7BAS8_9ACTO</name>
<keyword evidence="2" id="KW-1185">Reference proteome</keyword>